<feature type="compositionally biased region" description="Basic and acidic residues" evidence="1">
    <location>
        <begin position="126"/>
        <end position="144"/>
    </location>
</feature>
<dbReference type="Gene3D" id="3.40.50.1820">
    <property type="entry name" value="alpha/beta hydrolase"/>
    <property type="match status" value="1"/>
</dbReference>
<keyword evidence="2" id="KW-1133">Transmembrane helix</keyword>
<sequence length="1031" mass="106948">MFTRPRRRRLAVVSILLLLLTGMAAAPASALSPDDVVVASGENWTVERAPAGYTVTLRLTEPLPVVSDAPTIVVDGEPVGIARTTDGGRTLTLTTPDQRVASAEEVVRGWASGSGPKAGEDGAGQDDQRRAPTPRGDEPQERDAPAPTIPLADPSETGPNAVREAEYDFGDRSVALAGYTDMRGEVAGKLYLTTAAGARPVVLLQHGRHVTCGDAGSGEAGLVWPCDGDDMVIRSYLGYEKTARSLASHGYNVVSISANAINATDAEFTLDQGAQARGRLVLDTLRMLERLNRGEAVVFEDRPDDGGAASRTFDDALTRATERADHPAAPAGLTSDDLEGRFDLSRVGLMGHSRGGEGVVTAAQLNAAAAEPIGIRSVLPLAPTDFARRTLSDVTTMAVLPYCDGDVADQQGQKYIDDSRRAFGDDVLRSAVWVMGANHNFFSSVWTPGEYPVGGSDDWSTDDTTSACATTDPTRLTAAEQYQVGATLMTGFFRLTLGDEAGYQGFVDGTVAPSTNLTTFADIRVIATQPRSASDLVTDFAGGGAPVILDGDATAEVCEGAMVMASRPSCSGRSDAQVPHWNPSFLAPYVPLFPATRFEWEIAGATALRIPLPEGQRDVRDRAALTVKMAPGDRVDVGTDLLITLVDGTGAEFATTASSLNLRAVQRMPAGAFPLDKVVLQQVTLPLDDVVGIDLGDVREVLLEPQVGVDGVPWGELYLSDLAFESPSTGAPTVVARSSVNMAETRVEEKAEPWTAAVAVWLDRPSDEPVSAYVGIGSGPGGEAPPAGLGAERVTFAPGETCLAVPVTIVGNQDPSGEPVSIAGTAATTSETAVSGSSDFSGILVREDDGVESAPSVPAFGVQGDVCAELSASRTPGVLLTSENEPARGEPVSFTATGFRNGEAVVVTLGGTALPAVIANAAGTAVIETVVSTDAVLGSMLVRAEGAGSARVQEATVRVQPAAPTPTPTPTPVPTFTATVTPTATPAASDGGRLARTGVDGQMWLFAVIGGVLLAASGVTAVAVNRRRRGQ</sequence>
<protein>
    <submittedName>
        <fullName evidence="4">Uncharacterized protein</fullName>
    </submittedName>
</protein>
<feature type="region of interest" description="Disordered" evidence="1">
    <location>
        <begin position="107"/>
        <end position="161"/>
    </location>
</feature>
<name>A0ABW9GER4_9MICO</name>
<evidence type="ECO:0000313" key="4">
    <source>
        <dbReference type="EMBL" id="MFM2719365.1"/>
    </source>
</evidence>
<evidence type="ECO:0000256" key="2">
    <source>
        <dbReference type="SAM" id="Phobius"/>
    </source>
</evidence>
<comment type="caution">
    <text evidence="4">The sequence shown here is derived from an EMBL/GenBank/DDBJ whole genome shotgun (WGS) entry which is preliminary data.</text>
</comment>
<evidence type="ECO:0000256" key="1">
    <source>
        <dbReference type="SAM" id="MobiDB-lite"/>
    </source>
</evidence>
<organism evidence="4 5">
    <name type="scientific">Microbacterium mcarthurae</name>
    <dbReference type="NCBI Taxonomy" id="3035918"/>
    <lineage>
        <taxon>Bacteria</taxon>
        <taxon>Bacillati</taxon>
        <taxon>Actinomycetota</taxon>
        <taxon>Actinomycetes</taxon>
        <taxon>Micrococcales</taxon>
        <taxon>Microbacteriaceae</taxon>
        <taxon>Microbacterium</taxon>
    </lineage>
</organism>
<dbReference type="RefSeq" id="WP_408904902.1">
    <property type="nucleotide sequence ID" value="NZ_JAROCE010000001.1"/>
</dbReference>
<dbReference type="InterPro" id="IPR029058">
    <property type="entry name" value="AB_hydrolase_fold"/>
</dbReference>
<feature type="signal peptide" evidence="3">
    <location>
        <begin position="1"/>
        <end position="30"/>
    </location>
</feature>
<evidence type="ECO:0000313" key="5">
    <source>
        <dbReference type="Proteomes" id="UP001630303"/>
    </source>
</evidence>
<dbReference type="SUPFAM" id="SSF53474">
    <property type="entry name" value="alpha/beta-Hydrolases"/>
    <property type="match status" value="1"/>
</dbReference>
<keyword evidence="2" id="KW-0812">Transmembrane</keyword>
<gene>
    <name evidence="4" type="ORF">P5G46_02480</name>
</gene>
<feature type="chain" id="PRO_5045617355" evidence="3">
    <location>
        <begin position="31"/>
        <end position="1031"/>
    </location>
</feature>
<keyword evidence="2" id="KW-0472">Membrane</keyword>
<keyword evidence="5" id="KW-1185">Reference proteome</keyword>
<proteinExistence type="predicted"/>
<dbReference type="Proteomes" id="UP001630303">
    <property type="component" value="Unassembled WGS sequence"/>
</dbReference>
<evidence type="ECO:0000256" key="3">
    <source>
        <dbReference type="SAM" id="SignalP"/>
    </source>
</evidence>
<feature type="transmembrane region" description="Helical" evidence="2">
    <location>
        <begin position="1003"/>
        <end position="1024"/>
    </location>
</feature>
<reference evidence="4 5" key="1">
    <citation type="submission" date="2023-03" db="EMBL/GenBank/DDBJ databases">
        <title>MT1 and MT2 Draft Genomes of Novel Species.</title>
        <authorList>
            <person name="Venkateswaran K."/>
        </authorList>
    </citation>
    <scope>NUCLEOTIDE SEQUENCE [LARGE SCALE GENOMIC DNA]</scope>
    <source>
        <strain evidence="4 5">IF8SW-P5</strain>
    </source>
</reference>
<keyword evidence="3" id="KW-0732">Signal</keyword>
<dbReference type="EMBL" id="JAROCE010000001">
    <property type="protein sequence ID" value="MFM2719365.1"/>
    <property type="molecule type" value="Genomic_DNA"/>
</dbReference>
<accession>A0ABW9GER4</accession>